<feature type="compositionally biased region" description="Basic and acidic residues" evidence="1">
    <location>
        <begin position="217"/>
        <end position="233"/>
    </location>
</feature>
<protein>
    <recommendedName>
        <fullName evidence="4">SHSP domain-containing protein</fullName>
    </recommendedName>
</protein>
<feature type="compositionally biased region" description="Polar residues" evidence="1">
    <location>
        <begin position="15"/>
        <end position="49"/>
    </location>
</feature>
<accession>A0ABP1R139</accession>
<dbReference type="InterPro" id="IPR008978">
    <property type="entry name" value="HSP20-like_chaperone"/>
</dbReference>
<dbReference type="EMBL" id="CAXLJM020000049">
    <property type="protein sequence ID" value="CAL8113537.1"/>
    <property type="molecule type" value="Genomic_DNA"/>
</dbReference>
<feature type="region of interest" description="Disordered" evidence="1">
    <location>
        <begin position="1"/>
        <end position="49"/>
    </location>
</feature>
<feature type="compositionally biased region" description="Low complexity" evidence="1">
    <location>
        <begin position="345"/>
        <end position="354"/>
    </location>
</feature>
<dbReference type="Gene3D" id="2.60.40.790">
    <property type="match status" value="1"/>
</dbReference>
<organism evidence="2 3">
    <name type="scientific">Orchesella dallaii</name>
    <dbReference type="NCBI Taxonomy" id="48710"/>
    <lineage>
        <taxon>Eukaryota</taxon>
        <taxon>Metazoa</taxon>
        <taxon>Ecdysozoa</taxon>
        <taxon>Arthropoda</taxon>
        <taxon>Hexapoda</taxon>
        <taxon>Collembola</taxon>
        <taxon>Entomobryomorpha</taxon>
        <taxon>Entomobryoidea</taxon>
        <taxon>Orchesellidae</taxon>
        <taxon>Orchesellinae</taxon>
        <taxon>Orchesella</taxon>
    </lineage>
</organism>
<evidence type="ECO:0008006" key="4">
    <source>
        <dbReference type="Google" id="ProtNLM"/>
    </source>
</evidence>
<reference evidence="2 3" key="1">
    <citation type="submission" date="2024-08" db="EMBL/GenBank/DDBJ databases">
        <authorList>
            <person name="Cucini C."/>
            <person name="Frati F."/>
        </authorList>
    </citation>
    <scope>NUCLEOTIDE SEQUENCE [LARGE SCALE GENOMIC DNA]</scope>
</reference>
<feature type="compositionally biased region" description="Polar residues" evidence="1">
    <location>
        <begin position="255"/>
        <end position="273"/>
    </location>
</feature>
<dbReference type="Proteomes" id="UP001642540">
    <property type="component" value="Unassembled WGS sequence"/>
</dbReference>
<comment type="caution">
    <text evidence="2">The sequence shown here is derived from an EMBL/GenBank/DDBJ whole genome shotgun (WGS) entry which is preliminary data.</text>
</comment>
<feature type="compositionally biased region" description="Polar residues" evidence="1">
    <location>
        <begin position="331"/>
        <end position="344"/>
    </location>
</feature>
<evidence type="ECO:0000256" key="1">
    <source>
        <dbReference type="SAM" id="MobiDB-lite"/>
    </source>
</evidence>
<feature type="region of interest" description="Disordered" evidence="1">
    <location>
        <begin position="190"/>
        <end position="309"/>
    </location>
</feature>
<keyword evidence="3" id="KW-1185">Reference proteome</keyword>
<gene>
    <name evidence="2" type="ORF">ODALV1_LOCUS16061</name>
</gene>
<evidence type="ECO:0000313" key="2">
    <source>
        <dbReference type="EMBL" id="CAL8113537.1"/>
    </source>
</evidence>
<evidence type="ECO:0000313" key="3">
    <source>
        <dbReference type="Proteomes" id="UP001642540"/>
    </source>
</evidence>
<feature type="region of interest" description="Disordered" evidence="1">
    <location>
        <begin position="130"/>
        <end position="159"/>
    </location>
</feature>
<feature type="compositionally biased region" description="Polar residues" evidence="1">
    <location>
        <begin position="234"/>
        <end position="247"/>
    </location>
</feature>
<feature type="compositionally biased region" description="Basic and acidic residues" evidence="1">
    <location>
        <begin position="292"/>
        <end position="309"/>
    </location>
</feature>
<sequence>MPDFQSPKPSKSKSRNGQSKNGSLQSFSSSCDANNNLKKGSSAATTSTLPTNAGASLLQKLNLEHLKHIPFNTIKPKSGASAKDIYIDYALDMVINNLIMSGHLDPGKAGQMRSPVMKSQIAAICDSMLPKKNSKGSKTGTTKKATPLTRSKPKTQKWAVQPTSLPITIITDQIPPHTQAIMTVQDVVKTKGSRSKLATGNIIEEPKRKKSKKGSNKHVDNPAAIEKKVEKSEQPSTWSMQYDSVNANRRGPSSEVPSASHSMILQNDFSTNKTTEDAETKPLRNVQFKGSDLFKSEGDQDQSKQTDECLSKRECTVFTPLFPPLSDNRNRSAASTSPSGTRLQSSTVTSNTSISTSGGFHILIDMRGFSNDEISMEVEGRLLIFLASRNKKNGQSARKVTEIVDVPSGVSLENLKIGRRVDGYVIVEEYETEQLVS</sequence>
<proteinExistence type="predicted"/>
<feature type="region of interest" description="Disordered" evidence="1">
    <location>
        <begin position="321"/>
        <end position="354"/>
    </location>
</feature>
<name>A0ABP1R139_9HEXA</name>